<dbReference type="OrthoDB" id="9783163at2"/>
<name>A0LFE5_SYNFM</name>
<gene>
    <name evidence="4" type="ordered locus">Sfum_0447</name>
</gene>
<proteinExistence type="inferred from homology"/>
<dbReference type="PANTHER" id="PTHR30203">
    <property type="entry name" value="OUTER MEMBRANE CATION EFFLUX PROTEIN"/>
    <property type="match status" value="1"/>
</dbReference>
<dbReference type="STRING" id="335543.Sfum_0447"/>
<dbReference type="Gene3D" id="1.20.1600.10">
    <property type="entry name" value="Outer membrane efflux proteins (OEP)"/>
    <property type="match status" value="1"/>
</dbReference>
<dbReference type="RefSeq" id="WP_011697320.1">
    <property type="nucleotide sequence ID" value="NC_008554.1"/>
</dbReference>
<dbReference type="GO" id="GO:0005886">
    <property type="term" value="C:plasma membrane"/>
    <property type="evidence" value="ECO:0007669"/>
    <property type="project" value="UniProtKB-SubCell"/>
</dbReference>
<dbReference type="Pfam" id="PF02321">
    <property type="entry name" value="OEP"/>
    <property type="match status" value="2"/>
</dbReference>
<evidence type="ECO:0000256" key="2">
    <source>
        <dbReference type="RuleBase" id="RU362097"/>
    </source>
</evidence>
<reference evidence="4 5" key="1">
    <citation type="submission" date="2006-10" db="EMBL/GenBank/DDBJ databases">
        <title>Complete sequence of Syntrophobacter fumaroxidans MPOB.</title>
        <authorList>
            <consortium name="US DOE Joint Genome Institute"/>
            <person name="Copeland A."/>
            <person name="Lucas S."/>
            <person name="Lapidus A."/>
            <person name="Barry K."/>
            <person name="Detter J.C."/>
            <person name="Glavina del Rio T."/>
            <person name="Hammon N."/>
            <person name="Israni S."/>
            <person name="Pitluck S."/>
            <person name="Goltsman E.G."/>
            <person name="Martinez M."/>
            <person name="Schmutz J."/>
            <person name="Larimer F."/>
            <person name="Land M."/>
            <person name="Hauser L."/>
            <person name="Kyrpides N."/>
            <person name="Kim E."/>
            <person name="Boone D.R."/>
            <person name="Brockman F."/>
            <person name="Culley D."/>
            <person name="Ferry J."/>
            <person name="Gunsalus R."/>
            <person name="McInerney M.J."/>
            <person name="Morrison M."/>
            <person name="Plugge C."/>
            <person name="Rohlin L."/>
            <person name="Scholten J."/>
            <person name="Sieber J."/>
            <person name="Stams A.J.M."/>
            <person name="Worm P."/>
            <person name="Henstra A.M."/>
            <person name="Richardson P."/>
        </authorList>
    </citation>
    <scope>NUCLEOTIDE SEQUENCE [LARGE SCALE GENOMIC DNA]</scope>
    <source>
        <strain evidence="5">DSM 10017 / MPOB</strain>
    </source>
</reference>
<dbReference type="KEGG" id="sfu:Sfum_0447"/>
<protein>
    <submittedName>
        <fullName evidence="4">Transcriptional regulator, Fis family</fullName>
    </submittedName>
</protein>
<organism evidence="4 5">
    <name type="scientific">Syntrophobacter fumaroxidans (strain DSM 10017 / MPOB)</name>
    <dbReference type="NCBI Taxonomy" id="335543"/>
    <lineage>
        <taxon>Bacteria</taxon>
        <taxon>Pseudomonadati</taxon>
        <taxon>Thermodesulfobacteriota</taxon>
        <taxon>Syntrophobacteria</taxon>
        <taxon>Syntrophobacterales</taxon>
        <taxon>Syntrophobacteraceae</taxon>
        <taxon>Syntrophobacter</taxon>
    </lineage>
</organism>
<evidence type="ECO:0000313" key="4">
    <source>
        <dbReference type="EMBL" id="ABK16147.1"/>
    </source>
</evidence>
<comment type="subcellular location">
    <subcellularLocation>
        <location evidence="2">Cell membrane</location>
        <topology evidence="2">Lipid-anchor</topology>
    </subcellularLocation>
</comment>
<dbReference type="eggNOG" id="COG1538">
    <property type="taxonomic scope" value="Bacteria"/>
</dbReference>
<dbReference type="GO" id="GO:0015562">
    <property type="term" value="F:efflux transmembrane transporter activity"/>
    <property type="evidence" value="ECO:0007669"/>
    <property type="project" value="InterPro"/>
</dbReference>
<dbReference type="InterPro" id="IPR010131">
    <property type="entry name" value="MdtP/NodT-like"/>
</dbReference>
<dbReference type="NCBIfam" id="TIGR01845">
    <property type="entry name" value="outer_NodT"/>
    <property type="match status" value="1"/>
</dbReference>
<evidence type="ECO:0000313" key="5">
    <source>
        <dbReference type="Proteomes" id="UP000001784"/>
    </source>
</evidence>
<keyword evidence="2" id="KW-0564">Palmitate</keyword>
<feature type="coiled-coil region" evidence="3">
    <location>
        <begin position="71"/>
        <end position="98"/>
    </location>
</feature>
<sequence length="512" mass="55514">MIDLQGMKRFRWTRSLILGLVAVVGGCMVGPNYRTPPSEMPGQWSEEPKGVEVAAAPDISRWWTLFEDPKLNDLIERAVRANKDLKIAAARVREARAQRGVTAADLFPTVNADGSYVYSQKSLTTTNPPLVSSGSSPAATVGGVSTGSTNLFQVGFDAGWELDLWGGTRRAVEAADANLAASVENLRGVLVTLVSDVAVSYMQIRGFQLRLGIARNNIASQRQTLELTEARFEAGLSSELAVAQQKAQLAATEATVPAFESGMRQAIHQLGVLLGGKPELLLEELLEEEPIPPVPPGVPAGLPSDLLRQRPDIRASERQLAAATASIGVATAQLFPQFSLTGTVGQQSMFSSKWFTPGSNYFSIGPSVSWAIFDAGRIRWNIKVQDARQEQAFHTYEKTILVALKDVEDALIAYSKEQDTRESLKLAVDSNRRAYDISYELYAKGLVDFLNVLDAQRNLFVTQDQYAQSTLRVSADLVALYKALGGGWDVPPEAAARPVARNAPENPVGQGQ</sequence>
<keyword evidence="2" id="KW-0472">Membrane</keyword>
<dbReference type="HOGENOM" id="CLU_012817_13_0_7"/>
<keyword evidence="5" id="KW-1185">Reference proteome</keyword>
<dbReference type="InterPro" id="IPR003423">
    <property type="entry name" value="OMP_efflux"/>
</dbReference>
<dbReference type="InParanoid" id="A0LFE5"/>
<dbReference type="Gene3D" id="2.20.200.10">
    <property type="entry name" value="Outer membrane efflux proteins (OEP)"/>
    <property type="match status" value="1"/>
</dbReference>
<evidence type="ECO:0000256" key="3">
    <source>
        <dbReference type="SAM" id="Coils"/>
    </source>
</evidence>
<dbReference type="EMBL" id="CP000478">
    <property type="protein sequence ID" value="ABK16147.1"/>
    <property type="molecule type" value="Genomic_DNA"/>
</dbReference>
<comment type="similarity">
    <text evidence="1 2">Belongs to the outer membrane factor (OMF) (TC 1.B.17) family.</text>
</comment>
<evidence type="ECO:0000256" key="1">
    <source>
        <dbReference type="ARBA" id="ARBA00007613"/>
    </source>
</evidence>
<dbReference type="Proteomes" id="UP000001784">
    <property type="component" value="Chromosome"/>
</dbReference>
<dbReference type="AlphaFoldDB" id="A0LFE5"/>
<dbReference type="PANTHER" id="PTHR30203:SF25">
    <property type="entry name" value="OUTER MEMBRANE PROTEIN-RELATED"/>
    <property type="match status" value="1"/>
</dbReference>
<keyword evidence="3" id="KW-0175">Coiled coil</keyword>
<keyword evidence="2" id="KW-0449">Lipoprotein</keyword>
<keyword evidence="2" id="KW-0812">Transmembrane</keyword>
<keyword evidence="2" id="KW-1134">Transmembrane beta strand</keyword>
<accession>A0LFE5</accession>
<dbReference type="SUPFAM" id="SSF56954">
    <property type="entry name" value="Outer membrane efflux proteins (OEP)"/>
    <property type="match status" value="1"/>
</dbReference>